<gene>
    <name evidence="23" type="ORF">PVAP13_8NG355405</name>
</gene>
<feature type="binding site" evidence="18">
    <location>
        <position position="195"/>
    </location>
    <ligand>
        <name>Ca(2+)</name>
        <dbReference type="ChEBI" id="CHEBI:29108"/>
        <label>2</label>
    </ligand>
</feature>
<reference evidence="23 24" key="1">
    <citation type="submission" date="2020-05" db="EMBL/GenBank/DDBJ databases">
        <title>WGS assembly of Panicum virgatum.</title>
        <authorList>
            <person name="Lovell J.T."/>
            <person name="Jenkins J."/>
            <person name="Shu S."/>
            <person name="Juenger T.E."/>
            <person name="Schmutz J."/>
        </authorList>
    </citation>
    <scope>NUCLEOTIDE SEQUENCE [LARGE SCALE GENOMIC DNA]</scope>
    <source>
        <strain evidence="24">cv. AP13</strain>
    </source>
</reference>
<dbReference type="AlphaFoldDB" id="A0A8T0P1N7"/>
<keyword evidence="14" id="KW-0325">Glycoprotein</keyword>
<evidence type="ECO:0000256" key="20">
    <source>
        <dbReference type="PIRSR" id="PIRSR600823-5"/>
    </source>
</evidence>
<feature type="disulfide bond" evidence="20">
    <location>
        <begin position="201"/>
        <end position="226"/>
    </location>
</feature>
<evidence type="ECO:0000256" key="6">
    <source>
        <dbReference type="ARBA" id="ARBA00022559"/>
    </source>
</evidence>
<organism evidence="23 24">
    <name type="scientific">Panicum virgatum</name>
    <name type="common">Blackwell switchgrass</name>
    <dbReference type="NCBI Taxonomy" id="38727"/>
    <lineage>
        <taxon>Eukaryota</taxon>
        <taxon>Viridiplantae</taxon>
        <taxon>Streptophyta</taxon>
        <taxon>Embryophyta</taxon>
        <taxon>Tracheophyta</taxon>
        <taxon>Spermatophyta</taxon>
        <taxon>Magnoliopsida</taxon>
        <taxon>Liliopsida</taxon>
        <taxon>Poales</taxon>
        <taxon>Poaceae</taxon>
        <taxon>PACMAD clade</taxon>
        <taxon>Panicoideae</taxon>
        <taxon>Panicodae</taxon>
        <taxon>Paniceae</taxon>
        <taxon>Panicinae</taxon>
        <taxon>Panicum</taxon>
        <taxon>Panicum sect. Hiantes</taxon>
    </lineage>
</organism>
<evidence type="ECO:0000256" key="19">
    <source>
        <dbReference type="PIRSR" id="PIRSR600823-4"/>
    </source>
</evidence>
<feature type="binding site" evidence="18">
    <location>
        <position position="89"/>
    </location>
    <ligand>
        <name>Ca(2+)</name>
        <dbReference type="ChEBI" id="CHEBI:29108"/>
        <label>1</label>
    </ligand>
</feature>
<dbReference type="InterPro" id="IPR019794">
    <property type="entry name" value="Peroxidases_AS"/>
</dbReference>
<keyword evidence="6 21" id="KW-0575">Peroxidase</keyword>
<comment type="subcellular location">
    <subcellularLocation>
        <location evidence="2 21">Secreted</location>
    </subcellularLocation>
</comment>
<dbReference type="PROSITE" id="PS00435">
    <property type="entry name" value="PEROXIDASE_1"/>
    <property type="match status" value="1"/>
</dbReference>
<evidence type="ECO:0000256" key="14">
    <source>
        <dbReference type="ARBA" id="ARBA00023180"/>
    </source>
</evidence>
<dbReference type="InterPro" id="IPR019793">
    <property type="entry name" value="Peroxidases_heam-ligand_BS"/>
</dbReference>
<feature type="site" description="Transition state stabilizer" evidence="19">
    <location>
        <position position="63"/>
    </location>
</feature>
<feature type="binding site" description="axial binding residue" evidence="18">
    <location>
        <position position="194"/>
    </location>
    <ligand>
        <name>heme b</name>
        <dbReference type="ChEBI" id="CHEBI:60344"/>
    </ligand>
    <ligandPart>
        <name>Fe</name>
        <dbReference type="ChEBI" id="CHEBI:18248"/>
    </ligandPart>
</feature>
<evidence type="ECO:0000256" key="8">
    <source>
        <dbReference type="ARBA" id="ARBA00022723"/>
    </source>
</evidence>
<comment type="cofactor">
    <cofactor evidence="18 21">
        <name>heme b</name>
        <dbReference type="ChEBI" id="CHEBI:60344"/>
    </cofactor>
    <text evidence="18 21">Binds 1 heme b (iron(II)-protoporphyrin IX) group per subunit.</text>
</comment>
<dbReference type="InterPro" id="IPR010255">
    <property type="entry name" value="Haem_peroxidase_sf"/>
</dbReference>
<dbReference type="PRINTS" id="PR00461">
    <property type="entry name" value="PLPEROXIDASE"/>
</dbReference>
<dbReference type="InterPro" id="IPR033905">
    <property type="entry name" value="Secretory_peroxidase"/>
</dbReference>
<dbReference type="Proteomes" id="UP000823388">
    <property type="component" value="Chromosome 8N"/>
</dbReference>
<dbReference type="EMBL" id="CM029052">
    <property type="protein sequence ID" value="KAG2555590.1"/>
    <property type="molecule type" value="Genomic_DNA"/>
</dbReference>
<dbReference type="OrthoDB" id="2113341at2759"/>
<evidence type="ECO:0000256" key="18">
    <source>
        <dbReference type="PIRSR" id="PIRSR600823-3"/>
    </source>
</evidence>
<evidence type="ECO:0000256" key="11">
    <source>
        <dbReference type="ARBA" id="ARBA00023002"/>
    </source>
</evidence>
<evidence type="ECO:0000256" key="3">
    <source>
        <dbReference type="ARBA" id="ARBA00006873"/>
    </source>
</evidence>
<dbReference type="SUPFAM" id="SSF48113">
    <property type="entry name" value="Heme-dependent peroxidases"/>
    <property type="match status" value="1"/>
</dbReference>
<comment type="similarity">
    <text evidence="3">Belongs to the peroxidase family. Ascorbate peroxidase subfamily.</text>
</comment>
<comment type="caution">
    <text evidence="23">The sequence shown here is derived from an EMBL/GenBank/DDBJ whole genome shotgun (WGS) entry which is preliminary data.</text>
</comment>
<keyword evidence="15 21" id="KW-0376">Hydrogen peroxide</keyword>
<dbReference type="GO" id="GO:0140825">
    <property type="term" value="F:lactoperoxidase activity"/>
    <property type="evidence" value="ECO:0007669"/>
    <property type="project" value="UniProtKB-EC"/>
</dbReference>
<dbReference type="CDD" id="cd00693">
    <property type="entry name" value="secretory_peroxidase"/>
    <property type="match status" value="1"/>
</dbReference>
<feature type="active site" description="Proton acceptor" evidence="16">
    <location>
        <position position="67"/>
    </location>
</feature>
<dbReference type="PRINTS" id="PR00458">
    <property type="entry name" value="PEROXIDASE"/>
</dbReference>
<evidence type="ECO:0000256" key="2">
    <source>
        <dbReference type="ARBA" id="ARBA00004613"/>
    </source>
</evidence>
<dbReference type="GO" id="GO:0005576">
    <property type="term" value="C:extracellular region"/>
    <property type="evidence" value="ECO:0007669"/>
    <property type="project" value="UniProtKB-SubCell"/>
</dbReference>
<evidence type="ECO:0000256" key="13">
    <source>
        <dbReference type="ARBA" id="ARBA00023157"/>
    </source>
</evidence>
<dbReference type="FunFam" id="1.10.520.10:FF:000009">
    <property type="entry name" value="Peroxidase"/>
    <property type="match status" value="1"/>
</dbReference>
<feature type="binding site" evidence="18">
    <location>
        <position position="241"/>
    </location>
    <ligand>
        <name>Ca(2+)</name>
        <dbReference type="ChEBI" id="CHEBI:29108"/>
        <label>2</label>
    </ligand>
</feature>
<feature type="signal peptide" evidence="21">
    <location>
        <begin position="1"/>
        <end position="25"/>
    </location>
</feature>
<comment type="catalytic activity">
    <reaction evidence="1 21">
        <text>2 a phenolic donor + H2O2 = 2 a phenolic radical donor + 2 H2O</text>
        <dbReference type="Rhea" id="RHEA:56136"/>
        <dbReference type="ChEBI" id="CHEBI:15377"/>
        <dbReference type="ChEBI" id="CHEBI:16240"/>
        <dbReference type="ChEBI" id="CHEBI:139520"/>
        <dbReference type="ChEBI" id="CHEBI:139521"/>
        <dbReference type="EC" id="1.11.1.7"/>
    </reaction>
</comment>
<evidence type="ECO:0000256" key="9">
    <source>
        <dbReference type="ARBA" id="ARBA00022729"/>
    </source>
</evidence>
<evidence type="ECO:0000313" key="23">
    <source>
        <dbReference type="EMBL" id="KAG2555590.1"/>
    </source>
</evidence>
<dbReference type="GO" id="GO:0046872">
    <property type="term" value="F:metal ion binding"/>
    <property type="evidence" value="ECO:0007669"/>
    <property type="project" value="UniProtKB-UniRule"/>
</dbReference>
<evidence type="ECO:0000256" key="5">
    <source>
        <dbReference type="ARBA" id="ARBA00022525"/>
    </source>
</evidence>
<evidence type="ECO:0000259" key="22">
    <source>
        <dbReference type="PROSITE" id="PS50873"/>
    </source>
</evidence>
<protein>
    <recommendedName>
        <fullName evidence="4 21">Peroxidase</fullName>
        <ecNumber evidence="4 21">1.11.1.7</ecNumber>
    </recommendedName>
</protein>
<dbReference type="Gene3D" id="1.10.520.10">
    <property type="match status" value="1"/>
</dbReference>
<keyword evidence="13 20" id="KW-1015">Disulfide bond</keyword>
<feature type="binding site" evidence="18">
    <location>
        <position position="244"/>
    </location>
    <ligand>
        <name>Ca(2+)</name>
        <dbReference type="ChEBI" id="CHEBI:29108"/>
        <label>2</label>
    </ligand>
</feature>
<evidence type="ECO:0000256" key="15">
    <source>
        <dbReference type="ARBA" id="ARBA00023324"/>
    </source>
</evidence>
<dbReference type="PANTHER" id="PTHR31388">
    <property type="entry name" value="PEROXIDASE 72-RELATED"/>
    <property type="match status" value="1"/>
</dbReference>
<evidence type="ECO:0000256" key="1">
    <source>
        <dbReference type="ARBA" id="ARBA00000189"/>
    </source>
</evidence>
<dbReference type="EC" id="1.11.1.7" evidence="4 21"/>
<dbReference type="GO" id="GO:0042744">
    <property type="term" value="P:hydrogen peroxide catabolic process"/>
    <property type="evidence" value="ECO:0007669"/>
    <property type="project" value="UniProtKB-KW"/>
</dbReference>
<feature type="chain" id="PRO_5035967410" description="Peroxidase" evidence="21">
    <location>
        <begin position="26"/>
        <end position="321"/>
    </location>
</feature>
<evidence type="ECO:0000256" key="12">
    <source>
        <dbReference type="ARBA" id="ARBA00023004"/>
    </source>
</evidence>
<dbReference type="InterPro" id="IPR002016">
    <property type="entry name" value="Haem_peroxidase"/>
</dbReference>
<keyword evidence="8 18" id="KW-0479">Metal-binding</keyword>
<feature type="disulfide bond" evidence="20">
    <location>
        <begin position="69"/>
        <end position="74"/>
    </location>
</feature>
<comment type="function">
    <text evidence="21">Removal of H(2)O(2), oxidation of toxic reductants, biosynthesis and degradation of lignin, suberization, auxin catabolism, response to environmental stresses such as wounding, pathogen attack and oxidative stress.</text>
</comment>
<dbReference type="PANTHER" id="PTHR31388:SF24">
    <property type="entry name" value="PEROXIDASE 52"/>
    <property type="match status" value="1"/>
</dbReference>
<feature type="disulfide bond" evidence="20">
    <location>
        <begin position="36"/>
        <end position="116"/>
    </location>
</feature>
<dbReference type="PROSITE" id="PS00436">
    <property type="entry name" value="PEROXIDASE_2"/>
    <property type="match status" value="1"/>
</dbReference>
<accession>A0A8T0P1N7</accession>
<feature type="disulfide bond" evidence="20">
    <location>
        <begin position="122"/>
        <end position="317"/>
    </location>
</feature>
<keyword evidence="5 21" id="KW-0964">Secreted</keyword>
<comment type="similarity">
    <text evidence="21">Belongs to the peroxidase family. Classical plant (class III) peroxidase subfamily.</text>
</comment>
<dbReference type="GO" id="GO:0006979">
    <property type="term" value="P:response to oxidative stress"/>
    <property type="evidence" value="ECO:0007669"/>
    <property type="project" value="UniProtKB-UniRule"/>
</dbReference>
<keyword evidence="7 21" id="KW-0349">Heme</keyword>
<proteinExistence type="inferred from homology"/>
<evidence type="ECO:0000313" key="24">
    <source>
        <dbReference type="Proteomes" id="UP000823388"/>
    </source>
</evidence>
<evidence type="ECO:0000256" key="17">
    <source>
        <dbReference type="PIRSR" id="PIRSR600823-2"/>
    </source>
</evidence>
<dbReference type="GO" id="GO:0020037">
    <property type="term" value="F:heme binding"/>
    <property type="evidence" value="ECO:0007669"/>
    <property type="project" value="UniProtKB-UniRule"/>
</dbReference>
<feature type="binding site" evidence="18">
    <location>
        <position position="68"/>
    </location>
    <ligand>
        <name>Ca(2+)</name>
        <dbReference type="ChEBI" id="CHEBI:29108"/>
        <label>1</label>
    </ligand>
</feature>
<name>A0A8T0P1N7_PANVG</name>
<feature type="binding site" evidence="17">
    <location>
        <position position="164"/>
    </location>
    <ligand>
        <name>substrate</name>
    </ligand>
</feature>
<feature type="binding site" evidence="18">
    <location>
        <position position="71"/>
    </location>
    <ligand>
        <name>Ca(2+)</name>
        <dbReference type="ChEBI" id="CHEBI:29108"/>
        <label>1</label>
    </ligand>
</feature>
<feature type="binding site" evidence="18">
    <location>
        <position position="75"/>
    </location>
    <ligand>
        <name>Ca(2+)</name>
        <dbReference type="ChEBI" id="CHEBI:29108"/>
        <label>1</label>
    </ligand>
</feature>
<dbReference type="PROSITE" id="PS50873">
    <property type="entry name" value="PEROXIDASE_4"/>
    <property type="match status" value="1"/>
</dbReference>
<keyword evidence="12 18" id="KW-0408">Iron</keyword>
<dbReference type="InterPro" id="IPR000823">
    <property type="entry name" value="Peroxidase_pln"/>
</dbReference>
<feature type="domain" description="Plant heme peroxidase family profile" evidence="22">
    <location>
        <begin position="26"/>
        <end position="321"/>
    </location>
</feature>
<keyword evidence="10 18" id="KW-0106">Calcium</keyword>
<comment type="cofactor">
    <cofactor evidence="18 21">
        <name>Ca(2+)</name>
        <dbReference type="ChEBI" id="CHEBI:29108"/>
    </cofactor>
    <text evidence="18 21">Binds 2 calcium ions per subunit.</text>
</comment>
<dbReference type="Gene3D" id="1.10.420.10">
    <property type="entry name" value="Peroxidase, domain 2"/>
    <property type="match status" value="1"/>
</dbReference>
<evidence type="ECO:0000256" key="4">
    <source>
        <dbReference type="ARBA" id="ARBA00012313"/>
    </source>
</evidence>
<evidence type="ECO:0000256" key="16">
    <source>
        <dbReference type="PIRSR" id="PIRSR600823-1"/>
    </source>
</evidence>
<keyword evidence="24" id="KW-1185">Reference proteome</keyword>
<feature type="binding site" evidence="18">
    <location>
        <position position="77"/>
    </location>
    <ligand>
        <name>Ca(2+)</name>
        <dbReference type="ChEBI" id="CHEBI:29108"/>
        <label>1</label>
    </ligand>
</feature>
<dbReference type="FunFam" id="1.10.420.10:FF:000006">
    <property type="entry name" value="Peroxidase"/>
    <property type="match status" value="1"/>
</dbReference>
<evidence type="ECO:0000256" key="21">
    <source>
        <dbReference type="RuleBase" id="RU362060"/>
    </source>
</evidence>
<dbReference type="Pfam" id="PF00141">
    <property type="entry name" value="peroxidase"/>
    <property type="match status" value="1"/>
</dbReference>
<keyword evidence="9 21" id="KW-0732">Signal</keyword>
<evidence type="ECO:0000256" key="7">
    <source>
        <dbReference type="ARBA" id="ARBA00022617"/>
    </source>
</evidence>
<evidence type="ECO:0000256" key="10">
    <source>
        <dbReference type="ARBA" id="ARBA00022837"/>
    </source>
</evidence>
<keyword evidence="11 21" id="KW-0560">Oxidoreductase</keyword>
<feature type="binding site" evidence="18">
    <location>
        <position position="73"/>
    </location>
    <ligand>
        <name>Ca(2+)</name>
        <dbReference type="ChEBI" id="CHEBI:29108"/>
        <label>1</label>
    </ligand>
</feature>
<sequence>MAARASAAAASCIALLLVLAGTSSAQLSTSFYSTSCPGLYGAVKSVVQPAIAREKRMGASIVRLFFHDCFVQGCDASLLLDDTASFQGEKMAKPNNASVRGFEVIDAIKSAVENVCTGVVSCADILAIAARDSVVSLGGPSWDVKLGRRDSTTASFSGANNNIPQPTSGLANLTSLFAAQGLSQKDMVALSGAHTIGLARCTNFRAHIYNETSIDGAFARTRQSGCPSTSGAGDNNLAPLDLQTPTVFENNYYKNLVSKKGLLHSDQELFNGGATDAQVQSYVSSQSTFFADFVTGMIKMGDITPLTGSNGEIRKNCRRIN</sequence>